<keyword evidence="2" id="KW-1133">Transmembrane helix</keyword>
<dbReference type="EMBL" id="JBITYT010000015">
    <property type="protein sequence ID" value="MFI9123149.1"/>
    <property type="molecule type" value="Genomic_DNA"/>
</dbReference>
<feature type="compositionally biased region" description="Basic and acidic residues" evidence="1">
    <location>
        <begin position="1"/>
        <end position="12"/>
    </location>
</feature>
<dbReference type="RefSeq" id="WP_399620069.1">
    <property type="nucleotide sequence ID" value="NZ_JBITYT010000015.1"/>
</dbReference>
<evidence type="ECO:0000313" key="3">
    <source>
        <dbReference type="EMBL" id="MFI9123149.1"/>
    </source>
</evidence>
<organism evidence="3 4">
    <name type="scientific">Streptomyces bikiniensis</name>
    <dbReference type="NCBI Taxonomy" id="1896"/>
    <lineage>
        <taxon>Bacteria</taxon>
        <taxon>Bacillati</taxon>
        <taxon>Actinomycetota</taxon>
        <taxon>Actinomycetes</taxon>
        <taxon>Kitasatosporales</taxon>
        <taxon>Streptomycetaceae</taxon>
        <taxon>Streptomyces</taxon>
    </lineage>
</organism>
<proteinExistence type="predicted"/>
<protein>
    <submittedName>
        <fullName evidence="3">Uncharacterized protein</fullName>
    </submittedName>
</protein>
<feature type="transmembrane region" description="Helical" evidence="2">
    <location>
        <begin position="35"/>
        <end position="53"/>
    </location>
</feature>
<reference evidence="3 4" key="1">
    <citation type="submission" date="2024-10" db="EMBL/GenBank/DDBJ databases">
        <title>The Natural Products Discovery Center: Release of the First 8490 Sequenced Strains for Exploring Actinobacteria Biosynthetic Diversity.</title>
        <authorList>
            <person name="Kalkreuter E."/>
            <person name="Kautsar S.A."/>
            <person name="Yang D."/>
            <person name="Bader C.D."/>
            <person name="Teijaro C.N."/>
            <person name="Fluegel L."/>
            <person name="Davis C.M."/>
            <person name="Simpson J.R."/>
            <person name="Lauterbach L."/>
            <person name="Steele A.D."/>
            <person name="Gui C."/>
            <person name="Meng S."/>
            <person name="Li G."/>
            <person name="Viehrig K."/>
            <person name="Ye F."/>
            <person name="Su P."/>
            <person name="Kiefer A.F."/>
            <person name="Nichols A."/>
            <person name="Cepeda A.J."/>
            <person name="Yan W."/>
            <person name="Fan B."/>
            <person name="Jiang Y."/>
            <person name="Adhikari A."/>
            <person name="Zheng C.-J."/>
            <person name="Schuster L."/>
            <person name="Cowan T.M."/>
            <person name="Smanski M.J."/>
            <person name="Chevrette M.G."/>
            <person name="De Carvalho L.P.S."/>
            <person name="Shen B."/>
        </authorList>
    </citation>
    <scope>NUCLEOTIDE SEQUENCE [LARGE SCALE GENOMIC DNA]</scope>
    <source>
        <strain evidence="3 4">NPDC053346</strain>
    </source>
</reference>
<keyword evidence="4" id="KW-1185">Reference proteome</keyword>
<feature type="region of interest" description="Disordered" evidence="1">
    <location>
        <begin position="190"/>
        <end position="325"/>
    </location>
</feature>
<gene>
    <name evidence="3" type="ORF">ACIGW0_27805</name>
</gene>
<feature type="transmembrane region" description="Helical" evidence="2">
    <location>
        <begin position="59"/>
        <end position="82"/>
    </location>
</feature>
<dbReference type="Proteomes" id="UP001614391">
    <property type="component" value="Unassembled WGS sequence"/>
</dbReference>
<accession>A0ABW8D063</accession>
<feature type="region of interest" description="Disordered" evidence="1">
    <location>
        <begin position="1"/>
        <end position="32"/>
    </location>
</feature>
<feature type="compositionally biased region" description="Basic and acidic residues" evidence="1">
    <location>
        <begin position="23"/>
        <end position="32"/>
    </location>
</feature>
<evidence type="ECO:0000256" key="2">
    <source>
        <dbReference type="SAM" id="Phobius"/>
    </source>
</evidence>
<keyword evidence="2" id="KW-0812">Transmembrane</keyword>
<feature type="compositionally biased region" description="Gly residues" evidence="1">
    <location>
        <begin position="315"/>
        <end position="325"/>
    </location>
</feature>
<keyword evidence="2" id="KW-0472">Membrane</keyword>
<sequence length="325" mass="31820">MRQRPETDTDEPKEAEEEAAAEGQEKDAESGRRRIDLSVAQVSGSALAAVVAAKLASTLGVYGTIVGAGVISVIATCGGPFFQYVFRRTGEQVRGATAAARPRPRRLPLAARGATAVPAPRTDDPTLLLAAVPPPLPEREEFGEATVHGTRVRGWRRPAVAAALVFGVTMGGITTYELVAGEDFSGRQGTTTFGSAVRGGNGGQDAPEPGGETTPAPSGSSDGTGRPGDGAGSEPGATPSPGGGGSGRPDTGRTGTGTPSTGPSSSAPTDGGTTPSPGPTGPTTGPTAPTGEPSTGTGPTGDPTAPSVPAPPGPGAGTGADPGAE</sequence>
<evidence type="ECO:0000313" key="4">
    <source>
        <dbReference type="Proteomes" id="UP001614391"/>
    </source>
</evidence>
<comment type="caution">
    <text evidence="3">The sequence shown here is derived from an EMBL/GenBank/DDBJ whole genome shotgun (WGS) entry which is preliminary data.</text>
</comment>
<feature type="compositionally biased region" description="Low complexity" evidence="1">
    <location>
        <begin position="248"/>
        <end position="305"/>
    </location>
</feature>
<name>A0ABW8D063_STRBI</name>
<evidence type="ECO:0000256" key="1">
    <source>
        <dbReference type="SAM" id="MobiDB-lite"/>
    </source>
</evidence>